<dbReference type="KEGG" id="tpsc:RBB77_14465"/>
<gene>
    <name evidence="1" type="ORF">RBB77_14465</name>
</gene>
<dbReference type="InterPro" id="IPR013078">
    <property type="entry name" value="His_Pase_superF_clade-1"/>
</dbReference>
<dbReference type="EC" id="3.1.3.-" evidence="1"/>
<dbReference type="RefSeq" id="WP_353062497.1">
    <property type="nucleotide sequence ID" value="NZ_CP132942.1"/>
</dbReference>
<name>A0AAU7ZKS5_9BACT</name>
<proteinExistence type="predicted"/>
<dbReference type="InterPro" id="IPR029033">
    <property type="entry name" value="His_PPase_superfam"/>
</dbReference>
<dbReference type="Gene3D" id="3.40.50.1240">
    <property type="entry name" value="Phosphoglycerate mutase-like"/>
    <property type="match status" value="1"/>
</dbReference>
<dbReference type="SUPFAM" id="SSF53254">
    <property type="entry name" value="Phosphoglycerate mutase-like"/>
    <property type="match status" value="1"/>
</dbReference>
<dbReference type="AlphaFoldDB" id="A0AAU7ZKS5"/>
<dbReference type="Pfam" id="PF00300">
    <property type="entry name" value="His_Phos_1"/>
    <property type="match status" value="1"/>
</dbReference>
<keyword evidence="1" id="KW-0378">Hydrolase</keyword>
<protein>
    <submittedName>
        <fullName evidence="1">Histidine phosphatase family protein</fullName>
        <ecNumber evidence="1">3.1.3.-</ecNumber>
    </submittedName>
</protein>
<accession>A0AAU7ZKS5</accession>
<evidence type="ECO:0000313" key="1">
    <source>
        <dbReference type="EMBL" id="XCB31652.1"/>
    </source>
</evidence>
<organism evidence="1">
    <name type="scientific">Tunturiibacter psychrotolerans</name>
    <dbReference type="NCBI Taxonomy" id="3069686"/>
    <lineage>
        <taxon>Bacteria</taxon>
        <taxon>Pseudomonadati</taxon>
        <taxon>Acidobacteriota</taxon>
        <taxon>Terriglobia</taxon>
        <taxon>Terriglobales</taxon>
        <taxon>Acidobacteriaceae</taxon>
        <taxon>Tunturiibacter</taxon>
    </lineage>
</organism>
<reference evidence="1" key="2">
    <citation type="journal article" date="2024" name="Environ. Microbiol.">
        <title>Genome analysis and description of Tunturibacter gen. nov. expands the diversity of Terriglobia in tundra soils.</title>
        <authorList>
            <person name="Messyasz A."/>
            <person name="Mannisto M.K."/>
            <person name="Kerkhof L.J."/>
            <person name="Haggblom M.M."/>
        </authorList>
    </citation>
    <scope>NUCLEOTIDE SEQUENCE</scope>
    <source>
        <strain evidence="1">X5P6</strain>
    </source>
</reference>
<reference evidence="1" key="1">
    <citation type="submission" date="2023-08" db="EMBL/GenBank/DDBJ databases">
        <authorList>
            <person name="Messyasz A."/>
            <person name="Mannisto M.K."/>
            <person name="Kerkhof L.J."/>
            <person name="Haggblom M."/>
        </authorList>
    </citation>
    <scope>NUCLEOTIDE SEQUENCE</scope>
    <source>
        <strain evidence="1">X5P6</strain>
    </source>
</reference>
<dbReference type="EMBL" id="CP132942">
    <property type="protein sequence ID" value="XCB31652.1"/>
    <property type="molecule type" value="Genomic_DNA"/>
</dbReference>
<sequence>MPTRLTLISHASTSAQRLSAFPADEPIEESALTKLAAINWQSPRAQHILTAPELRTQQTAEALNLTATPTNELRDIAYGIWQGRTLNDLYAEDPAPIAQWLSDPNSTPHNGESIAHLITRVTNWLATLPPETPDTHSHTIAITHPAVIRAAILHTLNAPPQSFWRIDIAPLTLTDLRHNGRTWTLRSTALPLSPSYQEP</sequence>
<dbReference type="GO" id="GO:0016787">
    <property type="term" value="F:hydrolase activity"/>
    <property type="evidence" value="ECO:0007669"/>
    <property type="project" value="UniProtKB-KW"/>
</dbReference>